<dbReference type="PROSITE" id="PS01078">
    <property type="entry name" value="MOCF_BIOSYNTHESIS_1"/>
    <property type="match status" value="1"/>
</dbReference>
<keyword evidence="18" id="KW-0500">Molybdenum</keyword>
<dbReference type="GO" id="GO:0097112">
    <property type="term" value="P:gamma-aminobutyric acid receptor clustering"/>
    <property type="evidence" value="ECO:0007669"/>
    <property type="project" value="TreeGrafter"/>
</dbReference>
<sequence>MKSYSVGLVTISDSCFLGQQADTAGDNLSEILLSGAYFVVSSFARSCVPDEKHVIQEKLLKYVNEKVDLVVTTGGTGISPRDVTPEAVTPLLDKRADGLNMAMMTESLKVVPTAALSRSACGSIGETLVVTLPGSRKGSVGCFSFISKALPHAMDLLKENTSEVKQHHASLTTRSAEGSFSTDASSVVERLSLKSVASRNRESPYEMICMSKAYDLMKEISTCERHVQKIPVDNALGYVITENLYAPEPIPAFTTSTRDGYCLAEGQVTGLKRVIGSVTAGFDPQREIVGFTSDAVVRISTGAPLPPHTVRVVEVEFTRLVEEKDGEEVMIEIIGMSSDNNIRAAGSDVSKDDLVVSSGSVLKPAEIEILVQNQQLVISVFKKPLVGVMSTGDELVDAQKFEKLPLGMVIDCNRPGLIAACSEAGFPVRDLGIVSDDALKTYTSLKNALERCDVLITTGGASMSEKDIVKSILIECFGAQVVFGRLFMKPGKPAGLLRIPPSSGNTSQKFVFTLPGNPVSALVCWHILVLPFLRVLAGQSAEDLLPPKEITVKAPHKITLDARPEYKRAILQWKGEEPRVTFTGAQASSRILSMFTPNGLFTMFRLTLSRVGLRALAPRSNPVATISVRQASTAEESDEEFDQRFIRFFSRPEIDGWEIRKGFKDLYSYDVIPDPKIVDAALRACRRVNDHSLAVRILETVNAKCAHHPKVWPYVVSKIRPTLDELGVSLPEELGYDKPELALKSIEEHAGAWP</sequence>
<keyword evidence="12" id="KW-0809">Transit peptide</keyword>
<evidence type="ECO:0000256" key="12">
    <source>
        <dbReference type="ARBA" id="ARBA00022946"/>
    </source>
</evidence>
<dbReference type="PANTHER" id="PTHR10192:SF5">
    <property type="entry name" value="GEPHYRIN"/>
    <property type="match status" value="1"/>
</dbReference>
<organism evidence="19">
    <name type="scientific">Cyprideis torosa</name>
    <dbReference type="NCBI Taxonomy" id="163714"/>
    <lineage>
        <taxon>Eukaryota</taxon>
        <taxon>Metazoa</taxon>
        <taxon>Ecdysozoa</taxon>
        <taxon>Arthropoda</taxon>
        <taxon>Crustacea</taxon>
        <taxon>Oligostraca</taxon>
        <taxon>Ostracoda</taxon>
        <taxon>Podocopa</taxon>
        <taxon>Podocopida</taxon>
        <taxon>Cytherocopina</taxon>
        <taxon>Cytheroidea</taxon>
        <taxon>Cytherideidae</taxon>
        <taxon>Cyprideis</taxon>
    </lineage>
</organism>
<evidence type="ECO:0000256" key="7">
    <source>
        <dbReference type="ARBA" id="ARBA00013269"/>
    </source>
</evidence>
<dbReference type="CDD" id="cd00923">
    <property type="entry name" value="Cyt_c_Oxidase_Va"/>
    <property type="match status" value="1"/>
</dbReference>
<dbReference type="GO" id="GO:0006123">
    <property type="term" value="P:mitochondrial electron transport, cytochrome c to oxygen"/>
    <property type="evidence" value="ECO:0007669"/>
    <property type="project" value="InterPro"/>
</dbReference>
<dbReference type="GO" id="GO:0005829">
    <property type="term" value="C:cytosol"/>
    <property type="evidence" value="ECO:0007669"/>
    <property type="project" value="TreeGrafter"/>
</dbReference>
<comment type="cofactor">
    <cofactor evidence="18">
        <name>Mg(2+)</name>
        <dbReference type="ChEBI" id="CHEBI:18420"/>
    </cofactor>
</comment>
<dbReference type="GO" id="GO:0046872">
    <property type="term" value="F:metal ion binding"/>
    <property type="evidence" value="ECO:0007669"/>
    <property type="project" value="UniProtKB-UniRule"/>
</dbReference>
<comment type="similarity">
    <text evidence="3">In the N-terminal section; belongs to the MoaB/Mog family.</text>
</comment>
<evidence type="ECO:0000256" key="15">
    <source>
        <dbReference type="ARBA" id="ARBA00023136"/>
    </source>
</evidence>
<keyword evidence="14" id="KW-0496">Mitochondrion</keyword>
<dbReference type="GO" id="GO:0005524">
    <property type="term" value="F:ATP binding"/>
    <property type="evidence" value="ECO:0007669"/>
    <property type="project" value="UniProtKB-UniRule"/>
</dbReference>
<dbReference type="GO" id="GO:0045277">
    <property type="term" value="C:respiratory chain complex IV"/>
    <property type="evidence" value="ECO:0007669"/>
    <property type="project" value="InterPro"/>
</dbReference>
<evidence type="ECO:0000256" key="4">
    <source>
        <dbReference type="ARBA" id="ARBA00007972"/>
    </source>
</evidence>
<dbReference type="Gene3D" id="2.40.340.10">
    <property type="entry name" value="MoeA, C-terminal, domain IV"/>
    <property type="match status" value="1"/>
</dbReference>
<evidence type="ECO:0000313" key="19">
    <source>
        <dbReference type="EMBL" id="CAD7227655.1"/>
    </source>
</evidence>
<dbReference type="GO" id="GO:0061599">
    <property type="term" value="F:molybdopterin molybdotransferase activity"/>
    <property type="evidence" value="ECO:0007669"/>
    <property type="project" value="UniProtKB-UniRule"/>
</dbReference>
<dbReference type="CDD" id="cd00886">
    <property type="entry name" value="MogA_MoaB"/>
    <property type="match status" value="1"/>
</dbReference>
<name>A0A7R8ZK83_9CRUS</name>
<dbReference type="SUPFAM" id="SSF48479">
    <property type="entry name" value="Cytochrome c oxidase subunit E"/>
    <property type="match status" value="1"/>
</dbReference>
<protein>
    <recommendedName>
        <fullName evidence="8">Cytochrome c oxidase subunit 5A, mitochondrial</fullName>
        <ecNumber evidence="7">2.10.1.1</ecNumber>
        <ecNumber evidence="6">2.7.7.75</ecNumber>
    </recommendedName>
    <alternativeName>
        <fullName evidence="17">Cytochrome c oxidase polypeptide Va</fullName>
    </alternativeName>
</protein>
<evidence type="ECO:0000256" key="3">
    <source>
        <dbReference type="ARBA" id="ARBA00007589"/>
    </source>
</evidence>
<dbReference type="EC" id="2.7.7.75" evidence="6"/>
<dbReference type="InterPro" id="IPR001453">
    <property type="entry name" value="MoaB/Mog_dom"/>
</dbReference>
<dbReference type="GO" id="GO:0099634">
    <property type="term" value="C:postsynaptic specialization membrane"/>
    <property type="evidence" value="ECO:0007669"/>
    <property type="project" value="GOC"/>
</dbReference>
<dbReference type="Pfam" id="PF03453">
    <property type="entry name" value="MoeA_N"/>
    <property type="match status" value="1"/>
</dbReference>
<evidence type="ECO:0000256" key="16">
    <source>
        <dbReference type="ARBA" id="ARBA00023150"/>
    </source>
</evidence>
<accession>A0A7R8ZK83</accession>
<dbReference type="SMART" id="SM00852">
    <property type="entry name" value="MoCF_biosynth"/>
    <property type="match status" value="2"/>
</dbReference>
<dbReference type="UniPathway" id="UPA00705"/>
<reference evidence="19" key="1">
    <citation type="submission" date="2020-11" db="EMBL/GenBank/DDBJ databases">
        <authorList>
            <person name="Tran Van P."/>
        </authorList>
    </citation>
    <scope>NUCLEOTIDE SEQUENCE</scope>
</reference>
<dbReference type="SUPFAM" id="SSF63867">
    <property type="entry name" value="MoeA C-terminal domain-like"/>
    <property type="match status" value="1"/>
</dbReference>
<comment type="similarity">
    <text evidence="4">Belongs to the cytochrome c oxidase subunit 5A family.</text>
</comment>
<dbReference type="CDD" id="cd00887">
    <property type="entry name" value="MoeA"/>
    <property type="match status" value="1"/>
</dbReference>
<comment type="catalytic activity">
    <reaction evidence="18">
        <text>molybdopterin + ATP + H(+) = adenylyl-molybdopterin + diphosphate</text>
        <dbReference type="Rhea" id="RHEA:31331"/>
        <dbReference type="ChEBI" id="CHEBI:15378"/>
        <dbReference type="ChEBI" id="CHEBI:30616"/>
        <dbReference type="ChEBI" id="CHEBI:33019"/>
        <dbReference type="ChEBI" id="CHEBI:58698"/>
        <dbReference type="ChEBI" id="CHEBI:62727"/>
    </reaction>
</comment>
<keyword evidence="18" id="KW-0808">Transferase</keyword>
<dbReference type="UniPathway" id="UPA00344"/>
<dbReference type="InterPro" id="IPR036688">
    <property type="entry name" value="MoeA_C_domain_IV_sf"/>
</dbReference>
<comment type="pathway">
    <text evidence="18">Cofactor biosynthesis; molybdopterin biosynthesis.</text>
</comment>
<dbReference type="InterPro" id="IPR036425">
    <property type="entry name" value="MoaB/Mog-like_dom_sf"/>
</dbReference>
<dbReference type="GO" id="GO:0061598">
    <property type="term" value="F:molybdopterin adenylyltransferase activity"/>
    <property type="evidence" value="ECO:0007669"/>
    <property type="project" value="UniProtKB-UniRule"/>
</dbReference>
<keyword evidence="13" id="KW-0408">Iron</keyword>
<dbReference type="OrthoDB" id="4349954at2759"/>
<dbReference type="Gene3D" id="1.25.40.40">
    <property type="entry name" value="Cytochrome c oxidase, subunit Va/VI"/>
    <property type="match status" value="1"/>
</dbReference>
<evidence type="ECO:0000256" key="10">
    <source>
        <dbReference type="ARBA" id="ARBA00022723"/>
    </source>
</evidence>
<dbReference type="InterPro" id="IPR008284">
    <property type="entry name" value="MoCF_biosynth_CS"/>
</dbReference>
<dbReference type="Pfam" id="PF00994">
    <property type="entry name" value="MoCF_biosynth"/>
    <property type="match status" value="2"/>
</dbReference>
<dbReference type="Gene3D" id="3.90.105.10">
    <property type="entry name" value="Molybdopterin biosynthesis moea protein, domain 2"/>
    <property type="match status" value="1"/>
</dbReference>
<comment type="catalytic activity">
    <reaction evidence="18">
        <text>adenylyl-molybdopterin + molybdate = Mo-molybdopterin + AMP + H(+)</text>
        <dbReference type="Rhea" id="RHEA:35047"/>
        <dbReference type="ChEBI" id="CHEBI:15378"/>
        <dbReference type="ChEBI" id="CHEBI:36264"/>
        <dbReference type="ChEBI" id="CHEBI:62727"/>
        <dbReference type="ChEBI" id="CHEBI:71302"/>
        <dbReference type="ChEBI" id="CHEBI:456215"/>
    </reaction>
</comment>
<dbReference type="PANTHER" id="PTHR10192">
    <property type="entry name" value="MOLYBDOPTERIN BIOSYNTHESIS PROTEIN"/>
    <property type="match status" value="1"/>
</dbReference>
<dbReference type="NCBIfam" id="TIGR00177">
    <property type="entry name" value="molyb_syn"/>
    <property type="match status" value="2"/>
</dbReference>
<keyword evidence="16 18" id="KW-0501">Molybdenum cofactor biosynthesis</keyword>
<dbReference type="Gene3D" id="3.40.980.10">
    <property type="entry name" value="MoaB/Mog-like domain"/>
    <property type="match status" value="2"/>
</dbReference>
<dbReference type="InterPro" id="IPR003204">
    <property type="entry name" value="Cyt_c_oxidase_su5A/6"/>
</dbReference>
<dbReference type="GO" id="GO:0072579">
    <property type="term" value="P:glycine receptor clustering"/>
    <property type="evidence" value="ECO:0007669"/>
    <property type="project" value="TreeGrafter"/>
</dbReference>
<evidence type="ECO:0000256" key="14">
    <source>
        <dbReference type="ARBA" id="ARBA00023128"/>
    </source>
</evidence>
<comment type="subcellular location">
    <subcellularLocation>
        <location evidence="1">Mitochondrion inner membrane</location>
        <topology evidence="1">Peripheral membrane protein</topology>
        <orientation evidence="1">Matrix side</orientation>
    </subcellularLocation>
</comment>
<dbReference type="SUPFAM" id="SSF63882">
    <property type="entry name" value="MoeA N-terminal region -like"/>
    <property type="match status" value="1"/>
</dbReference>
<dbReference type="GO" id="GO:0005743">
    <property type="term" value="C:mitochondrial inner membrane"/>
    <property type="evidence" value="ECO:0007669"/>
    <property type="project" value="UniProtKB-SubCell"/>
</dbReference>
<proteinExistence type="inferred from homology"/>
<dbReference type="InterPro" id="IPR036545">
    <property type="entry name" value="Cyt_c_oxidase_su5A/6_sf"/>
</dbReference>
<keyword evidence="11" id="KW-0999">Mitochondrion inner membrane</keyword>
<dbReference type="AlphaFoldDB" id="A0A7R8ZK83"/>
<dbReference type="InterPro" id="IPR038987">
    <property type="entry name" value="MoeA-like"/>
</dbReference>
<evidence type="ECO:0000256" key="5">
    <source>
        <dbReference type="ARBA" id="ARBA00008339"/>
    </source>
</evidence>
<evidence type="ECO:0000256" key="17">
    <source>
        <dbReference type="ARBA" id="ARBA00031049"/>
    </source>
</evidence>
<dbReference type="Pfam" id="PF02284">
    <property type="entry name" value="COX5A"/>
    <property type="match status" value="1"/>
</dbReference>
<comment type="similarity">
    <text evidence="5">In the C-terminal section; belongs to the MoeA family.</text>
</comment>
<evidence type="ECO:0000256" key="2">
    <source>
        <dbReference type="ARBA" id="ARBA00004673"/>
    </source>
</evidence>
<evidence type="ECO:0000256" key="18">
    <source>
        <dbReference type="RuleBase" id="RU365090"/>
    </source>
</evidence>
<dbReference type="Gene3D" id="2.170.190.11">
    <property type="entry name" value="Molybdopterin biosynthesis moea protein, domain 3"/>
    <property type="match status" value="1"/>
</dbReference>
<dbReference type="SUPFAM" id="SSF53218">
    <property type="entry name" value="Molybdenum cofactor biosynthesis proteins"/>
    <property type="match status" value="2"/>
</dbReference>
<dbReference type="EMBL" id="OB661210">
    <property type="protein sequence ID" value="CAD7227655.1"/>
    <property type="molecule type" value="Genomic_DNA"/>
</dbReference>
<comment type="function">
    <text evidence="18">Catalyzes two steps in the biosynthesis of the molybdenum cofactor. In the first step, molybdopterin is adenylated. Subsequently, molybdate is inserted into adenylated molybdopterin and AMP is released.</text>
</comment>
<gene>
    <name evidence="19" type="ORF">CTOB1V02_LOCUS5555</name>
</gene>
<evidence type="ECO:0000256" key="9">
    <source>
        <dbReference type="ARBA" id="ARBA00022617"/>
    </source>
</evidence>
<dbReference type="FunFam" id="3.40.980.10:FF:000001">
    <property type="entry name" value="Molybdopterin molybdenumtransferase"/>
    <property type="match status" value="1"/>
</dbReference>
<dbReference type="InterPro" id="IPR005110">
    <property type="entry name" value="MoeA_linker/N"/>
</dbReference>
<dbReference type="GO" id="GO:0006777">
    <property type="term" value="P:Mo-molybdopterin cofactor biosynthetic process"/>
    <property type="evidence" value="ECO:0007669"/>
    <property type="project" value="UniProtKB-UniRule"/>
</dbReference>
<keyword evidence="9" id="KW-0349">Heme</keyword>
<keyword evidence="15" id="KW-0472">Membrane</keyword>
<dbReference type="GO" id="GO:0007529">
    <property type="term" value="P:establishment of synaptic specificity at neuromuscular junction"/>
    <property type="evidence" value="ECO:0007669"/>
    <property type="project" value="TreeGrafter"/>
</dbReference>
<evidence type="ECO:0000256" key="6">
    <source>
        <dbReference type="ARBA" id="ARBA00012509"/>
    </source>
</evidence>
<dbReference type="GO" id="GO:0098970">
    <property type="term" value="P:postsynaptic neurotransmitter receptor diffusion trapping"/>
    <property type="evidence" value="ECO:0007669"/>
    <property type="project" value="TreeGrafter"/>
</dbReference>
<comment type="pathway">
    <text evidence="2">Energy metabolism; oxidative phosphorylation.</text>
</comment>
<dbReference type="GO" id="GO:0030425">
    <property type="term" value="C:dendrite"/>
    <property type="evidence" value="ECO:0007669"/>
    <property type="project" value="TreeGrafter"/>
</dbReference>
<keyword evidence="18" id="KW-0460">Magnesium</keyword>
<evidence type="ECO:0000256" key="1">
    <source>
        <dbReference type="ARBA" id="ARBA00004443"/>
    </source>
</evidence>
<dbReference type="InterPro" id="IPR036135">
    <property type="entry name" value="MoeA_linker/N_sf"/>
</dbReference>
<comment type="similarity">
    <text evidence="18">Belongs to the MoeA family.</text>
</comment>
<keyword evidence="10 18" id="KW-0479">Metal-binding</keyword>
<evidence type="ECO:0000256" key="13">
    <source>
        <dbReference type="ARBA" id="ARBA00023004"/>
    </source>
</evidence>
<evidence type="ECO:0000256" key="8">
    <source>
        <dbReference type="ARBA" id="ARBA00021968"/>
    </source>
</evidence>
<dbReference type="EC" id="2.10.1.1" evidence="7"/>
<evidence type="ECO:0000256" key="11">
    <source>
        <dbReference type="ARBA" id="ARBA00022792"/>
    </source>
</evidence>